<name>A0A316UIY5_9BASI</name>
<sequence length="76" mass="7853">MISFVLVAAASQVVVVRPRGPGGLPHLTLASGSARYRESDCSSVPMAGYSSSFICPDGARRGCLAATSSYSCELVQ</sequence>
<reference evidence="1 2" key="1">
    <citation type="journal article" date="2018" name="Mol. Biol. Evol.">
        <title>Broad Genomic Sampling Reveals a Smut Pathogenic Ancestry of the Fungal Clade Ustilaginomycotina.</title>
        <authorList>
            <person name="Kijpornyongpan T."/>
            <person name="Mondo S.J."/>
            <person name="Barry K."/>
            <person name="Sandor L."/>
            <person name="Lee J."/>
            <person name="Lipzen A."/>
            <person name="Pangilinan J."/>
            <person name="LaButti K."/>
            <person name="Hainaut M."/>
            <person name="Henrissat B."/>
            <person name="Grigoriev I.V."/>
            <person name="Spatafora J.W."/>
            <person name="Aime M.C."/>
        </authorList>
    </citation>
    <scope>NUCLEOTIDE SEQUENCE [LARGE SCALE GENOMIC DNA]</scope>
    <source>
        <strain evidence="1 2">MCA 5214</strain>
    </source>
</reference>
<gene>
    <name evidence="1" type="ORF">BDZ90DRAFT_234382</name>
</gene>
<keyword evidence="2" id="KW-1185">Reference proteome</keyword>
<protein>
    <submittedName>
        <fullName evidence="1">Uncharacterized protein</fullName>
    </submittedName>
</protein>
<evidence type="ECO:0000313" key="2">
    <source>
        <dbReference type="Proteomes" id="UP000245884"/>
    </source>
</evidence>
<dbReference type="EMBL" id="KZ819677">
    <property type="protein sequence ID" value="PWN25180.1"/>
    <property type="molecule type" value="Genomic_DNA"/>
</dbReference>
<accession>A0A316UIY5</accession>
<dbReference type="Proteomes" id="UP000245884">
    <property type="component" value="Unassembled WGS sequence"/>
</dbReference>
<organism evidence="1 2">
    <name type="scientific">Jaminaea rosea</name>
    <dbReference type="NCBI Taxonomy" id="1569628"/>
    <lineage>
        <taxon>Eukaryota</taxon>
        <taxon>Fungi</taxon>
        <taxon>Dikarya</taxon>
        <taxon>Basidiomycota</taxon>
        <taxon>Ustilaginomycotina</taxon>
        <taxon>Exobasidiomycetes</taxon>
        <taxon>Microstromatales</taxon>
        <taxon>Microstromatales incertae sedis</taxon>
        <taxon>Jaminaea</taxon>
    </lineage>
</organism>
<proteinExistence type="predicted"/>
<dbReference type="RefSeq" id="XP_025359792.1">
    <property type="nucleotide sequence ID" value="XM_025507002.1"/>
</dbReference>
<dbReference type="AlphaFoldDB" id="A0A316UIY5"/>
<dbReference type="GeneID" id="37028825"/>
<evidence type="ECO:0000313" key="1">
    <source>
        <dbReference type="EMBL" id="PWN25180.1"/>
    </source>
</evidence>